<dbReference type="GO" id="GO:0004497">
    <property type="term" value="F:monooxygenase activity"/>
    <property type="evidence" value="ECO:0007669"/>
    <property type="project" value="UniProtKB-KW"/>
</dbReference>
<evidence type="ECO:0008006" key="8">
    <source>
        <dbReference type="Google" id="ProtNLM"/>
    </source>
</evidence>
<feature type="chain" id="PRO_5034587032" description="FAD/NAD(P)-binding domain-containing protein" evidence="5">
    <location>
        <begin position="17"/>
        <end position="485"/>
    </location>
</feature>
<evidence type="ECO:0000313" key="6">
    <source>
        <dbReference type="EMBL" id="KAF7308150.1"/>
    </source>
</evidence>
<comment type="similarity">
    <text evidence="1">Belongs to the paxM FAD-dependent monooxygenase family.</text>
</comment>
<dbReference type="PANTHER" id="PTHR13789">
    <property type="entry name" value="MONOOXYGENASE"/>
    <property type="match status" value="1"/>
</dbReference>
<sequence>MHFIVVGASVAGLSAAVALKKAGHDVQVLEKEDKLGTGRSSLPVGSARMPPNGSRILFDWGLHEEGRKMEYKPGVGAAFFSGFRYEGKGPNAVPDLMGYQSYSEEMLKEVRGDFLILRYADLIWVLDQLLRRLPPLPGKKAVENVRFNAEVTAVDLDACCVTLKNGETLYADSIIGADGLEGAVRAALKYEAMTRDREEDNWSDDSGSIRSEILHQEFWFYSGMIPPEDVARVDQSVLKAFLGHGQGIFFGHNRTALLLGMGNQLSLCIIVNEGGHKTITESLGPDCDAVIRQLAAFADANTQCPIVIRRTGEHAQLESWVSQSGRVAVLGEAAHPFTPFALQSYACAVEDGAFLGKIFSHTDDPTRVAEFLHAFQEHRQPRTNFLRDVEEKYLVVLTVPNGEQQQMRDAMFRDNHAKGRNILDAPEATMMEVEAMEETTVVFAYDPEDDADEWWINWGRYHDTSSTTQGASSAPRKDPVSVSDG</sequence>
<feature type="region of interest" description="Disordered" evidence="4">
    <location>
        <begin position="464"/>
        <end position="485"/>
    </location>
</feature>
<dbReference type="AlphaFoldDB" id="A0A8H6SXP2"/>
<dbReference type="InterPro" id="IPR036188">
    <property type="entry name" value="FAD/NAD-bd_sf"/>
</dbReference>
<protein>
    <recommendedName>
        <fullName evidence="8">FAD/NAD(P)-binding domain-containing protein</fullName>
    </recommendedName>
</protein>
<dbReference type="SUPFAM" id="SSF51905">
    <property type="entry name" value="FAD/NAD(P)-binding domain"/>
    <property type="match status" value="1"/>
</dbReference>
<evidence type="ECO:0000313" key="7">
    <source>
        <dbReference type="Proteomes" id="UP000613580"/>
    </source>
</evidence>
<evidence type="ECO:0000256" key="5">
    <source>
        <dbReference type="SAM" id="SignalP"/>
    </source>
</evidence>
<keyword evidence="5" id="KW-0732">Signal</keyword>
<dbReference type="Pfam" id="PF13450">
    <property type="entry name" value="NAD_binding_8"/>
    <property type="match status" value="1"/>
</dbReference>
<evidence type="ECO:0000256" key="2">
    <source>
        <dbReference type="ARBA" id="ARBA00023002"/>
    </source>
</evidence>
<dbReference type="Proteomes" id="UP000613580">
    <property type="component" value="Unassembled WGS sequence"/>
</dbReference>
<comment type="caution">
    <text evidence="6">The sequence shown here is derived from an EMBL/GenBank/DDBJ whole genome shotgun (WGS) entry which is preliminary data.</text>
</comment>
<dbReference type="InterPro" id="IPR050493">
    <property type="entry name" value="FAD-dep_Monooxygenase_BioMet"/>
</dbReference>
<dbReference type="Gene3D" id="3.50.50.60">
    <property type="entry name" value="FAD/NAD(P)-binding domain"/>
    <property type="match status" value="1"/>
</dbReference>
<evidence type="ECO:0000256" key="4">
    <source>
        <dbReference type="SAM" id="MobiDB-lite"/>
    </source>
</evidence>
<evidence type="ECO:0000256" key="3">
    <source>
        <dbReference type="ARBA" id="ARBA00023033"/>
    </source>
</evidence>
<feature type="signal peptide" evidence="5">
    <location>
        <begin position="1"/>
        <end position="16"/>
    </location>
</feature>
<keyword evidence="7" id="KW-1185">Reference proteome</keyword>
<dbReference type="EMBL" id="JACAZE010000008">
    <property type="protein sequence ID" value="KAF7308150.1"/>
    <property type="molecule type" value="Genomic_DNA"/>
</dbReference>
<name>A0A8H6SXP2_MYCCL</name>
<evidence type="ECO:0000256" key="1">
    <source>
        <dbReference type="ARBA" id="ARBA00007992"/>
    </source>
</evidence>
<reference evidence="6" key="1">
    <citation type="submission" date="2020-05" db="EMBL/GenBank/DDBJ databases">
        <title>Mycena genomes resolve the evolution of fungal bioluminescence.</title>
        <authorList>
            <person name="Tsai I.J."/>
        </authorList>
    </citation>
    <scope>NUCLEOTIDE SEQUENCE</scope>
    <source>
        <strain evidence="6">110903Hualien_Pintung</strain>
    </source>
</reference>
<keyword evidence="2" id="KW-0560">Oxidoreductase</keyword>
<organism evidence="6 7">
    <name type="scientific">Mycena chlorophos</name>
    <name type="common">Agaric fungus</name>
    <name type="synonym">Agaricus chlorophos</name>
    <dbReference type="NCBI Taxonomy" id="658473"/>
    <lineage>
        <taxon>Eukaryota</taxon>
        <taxon>Fungi</taxon>
        <taxon>Dikarya</taxon>
        <taxon>Basidiomycota</taxon>
        <taxon>Agaricomycotina</taxon>
        <taxon>Agaricomycetes</taxon>
        <taxon>Agaricomycetidae</taxon>
        <taxon>Agaricales</taxon>
        <taxon>Marasmiineae</taxon>
        <taxon>Mycenaceae</taxon>
        <taxon>Mycena</taxon>
    </lineage>
</organism>
<dbReference type="PANTHER" id="PTHR13789:SF309">
    <property type="entry name" value="PUTATIVE (AFU_ORTHOLOGUE AFUA_6G14510)-RELATED"/>
    <property type="match status" value="1"/>
</dbReference>
<accession>A0A8H6SXP2</accession>
<dbReference type="PRINTS" id="PR00420">
    <property type="entry name" value="RNGMNOXGNASE"/>
</dbReference>
<dbReference type="OrthoDB" id="1878542at2759"/>
<proteinExistence type="inferred from homology"/>
<keyword evidence="3" id="KW-0503">Monooxygenase</keyword>
<gene>
    <name evidence="6" type="ORF">HMN09_00662700</name>
</gene>